<reference evidence="2" key="1">
    <citation type="submission" date="2012-03" db="EMBL/GenBank/DDBJ databases">
        <title>Fervidicoccus fontis complete genome analysis confirms its distinct phylogenetic position and predicts its environmental function.</title>
        <authorList>
            <person name="Lebedinsky A.V."/>
            <person name="Mardanov A.V."/>
            <person name="Gumerov V.M."/>
            <person name="Beletsky A.V."/>
            <person name="Kublanov I.V."/>
            <person name="Perevalova A.A."/>
            <person name="Bonch-Osmolovskaya E.A."/>
            <person name="Ravin N.V."/>
            <person name="Skryabin K.G."/>
        </authorList>
    </citation>
    <scope>NUCLEOTIDE SEQUENCE [LARGE SCALE GENOMIC DNA]</scope>
    <source>
        <strain evidence="2">DSM 19380 / VKM B-2539 / Kam940</strain>
    </source>
</reference>
<reference evidence="1 2" key="2">
    <citation type="journal article" date="2014" name="Extremophiles">
        <title>Analysis of the complete genome of Fervidococcus fontis confirms the distinct phylogenetic position of the order Fervidicoccales and suggests its environmental function.</title>
        <authorList>
            <person name="Lebedinsky A.V."/>
            <person name="Mardanov A.V."/>
            <person name="Kublanov I.V."/>
            <person name="Gumerov V.M."/>
            <person name="Beletsky A.V."/>
            <person name="Perevalova A.A."/>
            <person name="Bidzhieva S.Kh."/>
            <person name="Bonch-Osmolovskaya E.A."/>
            <person name="Skryabin K.G."/>
            <person name="Ravin N.V."/>
        </authorList>
    </citation>
    <scope>NUCLEOTIDE SEQUENCE [LARGE SCALE GENOMIC DNA]</scope>
    <source>
        <strain evidence="2">DSM 19380 / VKM B-2539 / Kam940</strain>
    </source>
</reference>
<sequence>MAKYIKLFLTKVLNLFLKKKLQDDAKMPLNRKIMAADQELAEKLSKLAEKYNTSLFNLTNKAISSYIIMEKSGYGDPVDGAVDLTIFQTLLSFGFKLEIPNLEGDEAKKAGRAVWILISSRVDGADKDKVLLRLLSLFVGEKNVFTETKNGEKRFVVSLPINPKVNEEALKDIIYGFLEEAYGRNRFEIENKAKLLIISIFSD</sequence>
<name>I0A0G5_FERFK</name>
<protein>
    <submittedName>
        <fullName evidence="1">Uncharacterized protein</fullName>
    </submittedName>
</protein>
<gene>
    <name evidence="1" type="ordered locus">FFONT_0482</name>
</gene>
<evidence type="ECO:0000313" key="2">
    <source>
        <dbReference type="Proteomes" id="UP000007391"/>
    </source>
</evidence>
<dbReference type="KEGG" id="ffo:FFONT_0482"/>
<accession>I0A0G5</accession>
<evidence type="ECO:0000313" key="1">
    <source>
        <dbReference type="EMBL" id="AFH42472.1"/>
    </source>
</evidence>
<dbReference type="AlphaFoldDB" id="I0A0G5"/>
<dbReference type="eggNOG" id="arCOG03765">
    <property type="taxonomic scope" value="Archaea"/>
</dbReference>
<organism evidence="1 2">
    <name type="scientific">Fervidicoccus fontis (strain DSM 19380 / JCM 18336 / VKM B-2539 / Kam940)</name>
    <dbReference type="NCBI Taxonomy" id="1163730"/>
    <lineage>
        <taxon>Archaea</taxon>
        <taxon>Thermoproteota</taxon>
        <taxon>Thermoprotei</taxon>
        <taxon>Fervidicoccales</taxon>
        <taxon>Fervidicoccaceae</taxon>
        <taxon>Fervidicoccus</taxon>
    </lineage>
</organism>
<proteinExistence type="predicted"/>
<dbReference type="InParanoid" id="I0A0G5"/>
<dbReference type="Proteomes" id="UP000007391">
    <property type="component" value="Chromosome"/>
</dbReference>
<dbReference type="EMBL" id="CP003423">
    <property type="protein sequence ID" value="AFH42472.1"/>
    <property type="molecule type" value="Genomic_DNA"/>
</dbReference>
<keyword evidence="2" id="KW-1185">Reference proteome</keyword>
<dbReference type="HOGENOM" id="CLU_1346368_0_0_2"/>